<keyword evidence="3 5" id="KW-0697">Rotamase</keyword>
<comment type="caution">
    <text evidence="8">The sequence shown here is derived from an EMBL/GenBank/DDBJ whole genome shotgun (WGS) entry which is preliminary data.</text>
</comment>
<dbReference type="PROSITE" id="PS51257">
    <property type="entry name" value="PROKAR_LIPOPROTEIN"/>
    <property type="match status" value="1"/>
</dbReference>
<evidence type="ECO:0000313" key="8">
    <source>
        <dbReference type="EMBL" id="PHN05298.1"/>
    </source>
</evidence>
<name>A0A2D0NA89_FLAN2</name>
<evidence type="ECO:0000256" key="2">
    <source>
        <dbReference type="ARBA" id="ARBA00006577"/>
    </source>
</evidence>
<dbReference type="AlphaFoldDB" id="A0A2D0NA89"/>
<dbReference type="Proteomes" id="UP000223913">
    <property type="component" value="Unassembled WGS sequence"/>
</dbReference>
<dbReference type="InterPro" id="IPR001179">
    <property type="entry name" value="PPIase_FKBP_dom"/>
</dbReference>
<dbReference type="Gene3D" id="3.10.50.40">
    <property type="match status" value="1"/>
</dbReference>
<reference evidence="8 9" key="1">
    <citation type="submission" date="2017-10" db="EMBL/GenBank/DDBJ databases">
        <title>The draft genome sequence of Lewinella nigricans NBRC 102662.</title>
        <authorList>
            <person name="Wang K."/>
        </authorList>
    </citation>
    <scope>NUCLEOTIDE SEQUENCE [LARGE SCALE GENOMIC DNA]</scope>
    <source>
        <strain evidence="8 9">NBRC 102662</strain>
    </source>
</reference>
<dbReference type="PANTHER" id="PTHR43811">
    <property type="entry name" value="FKBP-TYPE PEPTIDYL-PROLYL CIS-TRANS ISOMERASE FKPA"/>
    <property type="match status" value="1"/>
</dbReference>
<accession>A0A2D0NA89</accession>
<dbReference type="PANTHER" id="PTHR43811:SF19">
    <property type="entry name" value="39 KDA FK506-BINDING NUCLEAR PROTEIN"/>
    <property type="match status" value="1"/>
</dbReference>
<protein>
    <recommendedName>
        <fullName evidence="6">Peptidyl-prolyl cis-trans isomerase</fullName>
        <ecNumber evidence="6">5.2.1.8</ecNumber>
    </recommendedName>
</protein>
<gene>
    <name evidence="8" type="ORF">CRP01_17430</name>
</gene>
<dbReference type="Pfam" id="PF00254">
    <property type="entry name" value="FKBP_C"/>
    <property type="match status" value="1"/>
</dbReference>
<dbReference type="OrthoDB" id="9814548at2"/>
<organism evidence="8 9">
    <name type="scientific">Flavilitoribacter nigricans (strain ATCC 23147 / DSM 23189 / NBRC 102662 / NCIMB 1420 / SS-2)</name>
    <name type="common">Lewinella nigricans</name>
    <dbReference type="NCBI Taxonomy" id="1122177"/>
    <lineage>
        <taxon>Bacteria</taxon>
        <taxon>Pseudomonadati</taxon>
        <taxon>Bacteroidota</taxon>
        <taxon>Saprospiria</taxon>
        <taxon>Saprospirales</taxon>
        <taxon>Lewinellaceae</taxon>
        <taxon>Flavilitoribacter</taxon>
    </lineage>
</organism>
<evidence type="ECO:0000313" key="9">
    <source>
        <dbReference type="Proteomes" id="UP000223913"/>
    </source>
</evidence>
<keyword evidence="9" id="KW-1185">Reference proteome</keyword>
<evidence type="ECO:0000256" key="3">
    <source>
        <dbReference type="ARBA" id="ARBA00023110"/>
    </source>
</evidence>
<sequence length="184" mass="19860">MNTSNRFKTFFQGGFIALFLVAGLFSGCQKEELPPSAQENLERVLSNVDPVQLNSDIAVIDDSLDMWGLADMVLKEPNGVRYLIDSTGSGNRPVLENIVEINYSGRLMSTGEEFDSGENVSFILANLIAGFQTTLPLVPTGSRVTLFIPSGLGYGPNDVPDAAGNIVVPANSNLIFEVDLLDIF</sequence>
<dbReference type="RefSeq" id="WP_099151349.1">
    <property type="nucleotide sequence ID" value="NZ_PDUD01000022.1"/>
</dbReference>
<evidence type="ECO:0000256" key="5">
    <source>
        <dbReference type="PROSITE-ProRule" id="PRU00277"/>
    </source>
</evidence>
<evidence type="ECO:0000256" key="4">
    <source>
        <dbReference type="ARBA" id="ARBA00023235"/>
    </source>
</evidence>
<evidence type="ECO:0000256" key="6">
    <source>
        <dbReference type="RuleBase" id="RU003915"/>
    </source>
</evidence>
<evidence type="ECO:0000259" key="7">
    <source>
        <dbReference type="PROSITE" id="PS50059"/>
    </source>
</evidence>
<evidence type="ECO:0000256" key="1">
    <source>
        <dbReference type="ARBA" id="ARBA00000971"/>
    </source>
</evidence>
<dbReference type="PROSITE" id="PS50059">
    <property type="entry name" value="FKBP_PPIASE"/>
    <property type="match status" value="1"/>
</dbReference>
<dbReference type="GO" id="GO:0003755">
    <property type="term" value="F:peptidyl-prolyl cis-trans isomerase activity"/>
    <property type="evidence" value="ECO:0007669"/>
    <property type="project" value="UniProtKB-UniRule"/>
</dbReference>
<dbReference type="EMBL" id="PDUD01000022">
    <property type="protein sequence ID" value="PHN05298.1"/>
    <property type="molecule type" value="Genomic_DNA"/>
</dbReference>
<dbReference type="EC" id="5.2.1.8" evidence="6"/>
<keyword evidence="4 5" id="KW-0413">Isomerase</keyword>
<feature type="domain" description="PPIase FKBP-type" evidence="7">
    <location>
        <begin position="96"/>
        <end position="184"/>
    </location>
</feature>
<dbReference type="InterPro" id="IPR046357">
    <property type="entry name" value="PPIase_dom_sf"/>
</dbReference>
<dbReference type="SUPFAM" id="SSF54534">
    <property type="entry name" value="FKBP-like"/>
    <property type="match status" value="1"/>
</dbReference>
<comment type="catalytic activity">
    <reaction evidence="1 5 6">
        <text>[protein]-peptidylproline (omega=180) = [protein]-peptidylproline (omega=0)</text>
        <dbReference type="Rhea" id="RHEA:16237"/>
        <dbReference type="Rhea" id="RHEA-COMP:10747"/>
        <dbReference type="Rhea" id="RHEA-COMP:10748"/>
        <dbReference type="ChEBI" id="CHEBI:83833"/>
        <dbReference type="ChEBI" id="CHEBI:83834"/>
        <dbReference type="EC" id="5.2.1.8"/>
    </reaction>
</comment>
<proteinExistence type="inferred from homology"/>
<comment type="similarity">
    <text evidence="2 6">Belongs to the FKBP-type PPIase family.</text>
</comment>